<keyword evidence="1" id="KW-0732">Signal</keyword>
<dbReference type="AlphaFoldDB" id="A0A269TJG2"/>
<protein>
    <recommendedName>
        <fullName evidence="4">Lipoprotein</fullName>
    </recommendedName>
</protein>
<organism evidence="2 3">
    <name type="scientific">Mycoplasmopsis agassizii</name>
    <dbReference type="NCBI Taxonomy" id="33922"/>
    <lineage>
        <taxon>Bacteria</taxon>
        <taxon>Bacillati</taxon>
        <taxon>Mycoplasmatota</taxon>
        <taxon>Mycoplasmoidales</taxon>
        <taxon>Metamycoplasmataceae</taxon>
        <taxon>Mycoplasmopsis</taxon>
    </lineage>
</organism>
<evidence type="ECO:0000256" key="1">
    <source>
        <dbReference type="SAM" id="SignalP"/>
    </source>
</evidence>
<proteinExistence type="predicted"/>
<dbReference type="RefSeq" id="WP_095334964.1">
    <property type="nucleotide sequence ID" value="NZ_NQNY01000011.1"/>
</dbReference>
<evidence type="ECO:0008006" key="4">
    <source>
        <dbReference type="Google" id="ProtNLM"/>
    </source>
</evidence>
<dbReference type="Proteomes" id="UP000216943">
    <property type="component" value="Unassembled WGS sequence"/>
</dbReference>
<sequence length="117" mass="13238">MKITKKKIIFTLSTVSLLAVSGTAIACGDKVVYGDEPGVNIELFDKFNTYTLPDSKTVEYFEFKSSGYPAIYNKSLDRIKPVIIYNSNQMLESYKTEENLLLNTTKKEQKQVLQAIL</sequence>
<evidence type="ECO:0000313" key="3">
    <source>
        <dbReference type="Proteomes" id="UP000216943"/>
    </source>
</evidence>
<name>A0A269TJG2_9BACT</name>
<gene>
    <name evidence="2" type="ORF">CJJ23_03435</name>
</gene>
<evidence type="ECO:0000313" key="2">
    <source>
        <dbReference type="EMBL" id="PAK21166.1"/>
    </source>
</evidence>
<comment type="caution">
    <text evidence="2">The sequence shown here is derived from an EMBL/GenBank/DDBJ whole genome shotgun (WGS) entry which is preliminary data.</text>
</comment>
<feature type="chain" id="PRO_5012221915" description="Lipoprotein" evidence="1">
    <location>
        <begin position="27"/>
        <end position="117"/>
    </location>
</feature>
<feature type="signal peptide" evidence="1">
    <location>
        <begin position="1"/>
        <end position="26"/>
    </location>
</feature>
<dbReference type="PROSITE" id="PS51257">
    <property type="entry name" value="PROKAR_LIPOPROTEIN"/>
    <property type="match status" value="1"/>
</dbReference>
<accession>A0A269TJG2</accession>
<reference evidence="3" key="1">
    <citation type="submission" date="2017-08" db="EMBL/GenBank/DDBJ databases">
        <authorList>
            <person name="Alvarez-Ponce D."/>
            <person name="Weitzman C.L."/>
            <person name="Tillett R.L."/>
            <person name="Sandmeier F.C."/>
            <person name="Tracy C.R."/>
        </authorList>
    </citation>
    <scope>NUCLEOTIDE SEQUENCE [LARGE SCALE GENOMIC DNA]</scope>
    <source>
        <strain evidence="3">723</strain>
    </source>
</reference>
<dbReference type="EMBL" id="NQNY01000011">
    <property type="protein sequence ID" value="PAK21166.1"/>
    <property type="molecule type" value="Genomic_DNA"/>
</dbReference>